<dbReference type="PANTHER" id="PTHR13696">
    <property type="entry name" value="P-LOOP CONTAINING NUCLEOSIDE TRIPHOSPHATE HYDROLASE"/>
    <property type="match status" value="1"/>
</dbReference>
<dbReference type="Gene3D" id="3.40.50.300">
    <property type="entry name" value="P-loop containing nucleotide triphosphate hydrolases"/>
    <property type="match status" value="1"/>
</dbReference>
<dbReference type="EMBL" id="CP001291">
    <property type="protein sequence ID" value="ACK69277.1"/>
    <property type="molecule type" value="Genomic_DNA"/>
</dbReference>
<dbReference type="InterPro" id="IPR002586">
    <property type="entry name" value="CobQ/CobB/MinD/ParA_Nub-bd_dom"/>
</dbReference>
<feature type="domain" description="CobQ/CobB/MinD/ParA nucleotide binding" evidence="1">
    <location>
        <begin position="3"/>
        <end position="168"/>
    </location>
</feature>
<dbReference type="PANTHER" id="PTHR13696:SF96">
    <property type="entry name" value="COBQ_COBB_MIND_PARA NUCLEOTIDE BINDING DOMAIN-CONTAINING PROTEIN"/>
    <property type="match status" value="1"/>
</dbReference>
<dbReference type="RefSeq" id="WP_012598224.1">
    <property type="nucleotide sequence ID" value="NC_011729.1"/>
</dbReference>
<name>B7KH68_GLOC7</name>
<dbReference type="PIRSF" id="PIRSF009320">
    <property type="entry name" value="Nuc_binding_HP_1000"/>
    <property type="match status" value="1"/>
</dbReference>
<proteinExistence type="predicted"/>
<evidence type="ECO:0000313" key="3">
    <source>
        <dbReference type="Proteomes" id="UP000002384"/>
    </source>
</evidence>
<evidence type="ECO:0000259" key="1">
    <source>
        <dbReference type="Pfam" id="PF01656"/>
    </source>
</evidence>
<dbReference type="InterPro" id="IPR050678">
    <property type="entry name" value="DNA_Partitioning_ATPase"/>
</dbReference>
<dbReference type="HOGENOM" id="CLU_037612_5_6_3"/>
<evidence type="ECO:0000313" key="2">
    <source>
        <dbReference type="EMBL" id="ACK69277.1"/>
    </source>
</evidence>
<dbReference type="eggNOG" id="COG1192">
    <property type="taxonomic scope" value="Bacteria"/>
</dbReference>
<dbReference type="STRING" id="65393.PCC7424_0821"/>
<dbReference type="CDD" id="cd02042">
    <property type="entry name" value="ParAB_family"/>
    <property type="match status" value="1"/>
</dbReference>
<gene>
    <name evidence="2" type="ordered locus">PCC7424_0821</name>
</gene>
<dbReference type="Proteomes" id="UP000002384">
    <property type="component" value="Chromosome"/>
</dbReference>
<reference evidence="3" key="1">
    <citation type="journal article" date="2011" name="MBio">
        <title>Novel metabolic attributes of the genus Cyanothece, comprising a group of unicellular nitrogen-fixing Cyanobacteria.</title>
        <authorList>
            <person name="Bandyopadhyay A."/>
            <person name="Elvitigala T."/>
            <person name="Welsh E."/>
            <person name="Stockel J."/>
            <person name="Liberton M."/>
            <person name="Min H."/>
            <person name="Sherman L.A."/>
            <person name="Pakrasi H.B."/>
        </authorList>
    </citation>
    <scope>NUCLEOTIDE SEQUENCE [LARGE SCALE GENOMIC DNA]</scope>
    <source>
        <strain evidence="3">PCC 7424</strain>
    </source>
</reference>
<keyword evidence="3" id="KW-1185">Reference proteome</keyword>
<dbReference type="Pfam" id="PF01656">
    <property type="entry name" value="CbiA"/>
    <property type="match status" value="1"/>
</dbReference>
<protein>
    <submittedName>
        <fullName evidence="2">Cobyrinic acid ac-diamide synthase</fullName>
    </submittedName>
</protein>
<sequence length="196" mass="21783">MIIAVTALKGGVGKTTTAIHIAAYLQQKAPTLLIDADKNRSALHWSREDTLPFFVASQAGSTRLITKYTHIITDTQARPEPEELEDLVQGCDLLVIPTTPNHLDVDVTIKAVELLQPLKANFKILLTKVDARTRNGREARKTLEDLKYPVFREEIPLLVAFEKASDRGVIVKDISDPRAKYAWGCYESVGKEIMAS</sequence>
<dbReference type="KEGG" id="cyc:PCC7424_0821"/>
<accession>B7KH68</accession>
<dbReference type="OrthoDB" id="9804460at2"/>
<dbReference type="AlphaFoldDB" id="B7KH68"/>
<organism evidence="2 3">
    <name type="scientific">Gloeothece citriformis (strain PCC 7424)</name>
    <name type="common">Cyanothece sp. (strain PCC 7424)</name>
    <dbReference type="NCBI Taxonomy" id="65393"/>
    <lineage>
        <taxon>Bacteria</taxon>
        <taxon>Bacillati</taxon>
        <taxon>Cyanobacteriota</taxon>
        <taxon>Cyanophyceae</taxon>
        <taxon>Oscillatoriophycideae</taxon>
        <taxon>Chroococcales</taxon>
        <taxon>Aphanothecaceae</taxon>
        <taxon>Gloeothece</taxon>
        <taxon>Gloeothece citriformis</taxon>
    </lineage>
</organism>
<dbReference type="SUPFAM" id="SSF52540">
    <property type="entry name" value="P-loop containing nucleoside triphosphate hydrolases"/>
    <property type="match status" value="1"/>
</dbReference>
<dbReference type="InterPro" id="IPR027417">
    <property type="entry name" value="P-loop_NTPase"/>
</dbReference>